<dbReference type="Proteomes" id="UP000183898">
    <property type="component" value="Unassembled WGS sequence"/>
</dbReference>
<accession>A0A1H8IU86</accession>
<gene>
    <name evidence="1" type="ORF">SAMN05216404_106172</name>
</gene>
<organism evidence="1 2">
    <name type="scientific">Nitrosospira multiformis</name>
    <dbReference type="NCBI Taxonomy" id="1231"/>
    <lineage>
        <taxon>Bacteria</taxon>
        <taxon>Pseudomonadati</taxon>
        <taxon>Pseudomonadota</taxon>
        <taxon>Betaproteobacteria</taxon>
        <taxon>Nitrosomonadales</taxon>
        <taxon>Nitrosomonadaceae</taxon>
        <taxon>Nitrosospira</taxon>
    </lineage>
</organism>
<reference evidence="1 2" key="1">
    <citation type="submission" date="2016-10" db="EMBL/GenBank/DDBJ databases">
        <authorList>
            <person name="de Groot N.N."/>
        </authorList>
    </citation>
    <scope>NUCLEOTIDE SEQUENCE [LARGE SCALE GENOMIC DNA]</scope>
    <source>
        <strain evidence="1 2">Nl18</strain>
    </source>
</reference>
<evidence type="ECO:0000313" key="1">
    <source>
        <dbReference type="EMBL" id="SEN71586.1"/>
    </source>
</evidence>
<evidence type="ECO:0000313" key="2">
    <source>
        <dbReference type="Proteomes" id="UP000183898"/>
    </source>
</evidence>
<sequence length="35" mass="4022">MNGYHRGRGLEAVNKTGFSNQRKEFLAKVDIKVEK</sequence>
<dbReference type="AlphaFoldDB" id="A0A1H8IU86"/>
<dbReference type="EMBL" id="FOCT01000006">
    <property type="protein sequence ID" value="SEN71586.1"/>
    <property type="molecule type" value="Genomic_DNA"/>
</dbReference>
<protein>
    <submittedName>
        <fullName evidence="1">Uncharacterized protein</fullName>
    </submittedName>
</protein>
<proteinExistence type="predicted"/>
<name>A0A1H8IU86_9PROT</name>